<feature type="domain" description="CoA-binding" evidence="3">
    <location>
        <begin position="2"/>
        <end position="100"/>
    </location>
</feature>
<proteinExistence type="predicted"/>
<dbReference type="InterPro" id="IPR005811">
    <property type="entry name" value="SUCC_ACL_C"/>
</dbReference>
<dbReference type="PANTHER" id="PTHR11117">
    <property type="entry name" value="SUCCINYL-COA LIGASE SUBUNIT ALPHA"/>
    <property type="match status" value="1"/>
</dbReference>
<dbReference type="Pfam" id="PF00549">
    <property type="entry name" value="Ligase_CoA"/>
    <property type="match status" value="1"/>
</dbReference>
<dbReference type="SMART" id="SM00881">
    <property type="entry name" value="CoA_binding"/>
    <property type="match status" value="1"/>
</dbReference>
<dbReference type="InterPro" id="IPR003781">
    <property type="entry name" value="CoA-bd"/>
</dbReference>
<gene>
    <name evidence="4" type="ORF">WMG39_17350</name>
</gene>
<dbReference type="InterPro" id="IPR005810">
    <property type="entry name" value="CoA_lig_alpha"/>
</dbReference>
<dbReference type="PANTHER" id="PTHR11117:SF2">
    <property type="entry name" value="SUCCINATE--COA LIGASE [ADP_GDP-FORMING] SUBUNIT ALPHA, MITOCHONDRIAL"/>
    <property type="match status" value="1"/>
</dbReference>
<evidence type="ECO:0000313" key="5">
    <source>
        <dbReference type="Proteomes" id="UP001384579"/>
    </source>
</evidence>
<evidence type="ECO:0000259" key="3">
    <source>
        <dbReference type="SMART" id="SM00881"/>
    </source>
</evidence>
<dbReference type="Pfam" id="PF02629">
    <property type="entry name" value="CoA_binding"/>
    <property type="match status" value="1"/>
</dbReference>
<dbReference type="InterPro" id="IPR036291">
    <property type="entry name" value="NAD(P)-bd_dom_sf"/>
</dbReference>
<name>A0ABU8YQF2_9CYAN</name>
<dbReference type="Gene3D" id="3.40.50.261">
    <property type="entry name" value="Succinyl-CoA synthetase domains"/>
    <property type="match status" value="1"/>
</dbReference>
<sequence>MNLTPESKVLIQGITESPASTLVGLMMKAYGTNVVAGVSPGRGGQELEGIPVFDLVEQAVAAVGHIDTTVILVEPYRVLDAALEAIAAGIRQIAIVTPGVPPLDMVRLVRKAEAMETLVIGPNSPGIIVPDKLLLGTHPKEFYTPGPVGIISRSSTLTYEVALELTNAGLGQSMAVCIGCDAIVGSSFMQWLQILDEDETTEAIVLVGEFGGWSEQAAASYIAEAIDKPVVAYLAGRYAPKGPSLGHAGILISSRAAARTAFGVSAENKMAAFEEANIPVASRPSEVPKLIDKLLKKNQDVS</sequence>
<accession>A0ABU8YQF2</accession>
<evidence type="ECO:0000313" key="4">
    <source>
        <dbReference type="EMBL" id="MEK0186602.1"/>
    </source>
</evidence>
<evidence type="ECO:0000256" key="1">
    <source>
        <dbReference type="ARBA" id="ARBA00022598"/>
    </source>
</evidence>
<dbReference type="SUPFAM" id="SSF51735">
    <property type="entry name" value="NAD(P)-binding Rossmann-fold domains"/>
    <property type="match status" value="1"/>
</dbReference>
<keyword evidence="2" id="KW-0547">Nucleotide-binding</keyword>
<reference evidence="4 5" key="1">
    <citation type="journal article" date="2020" name="Harmful Algae">
        <title>Molecular and morphological characterization of a novel dihydroanatoxin-a producing Microcoleus species (cyanobacteria) from the Russian River, California, USA.</title>
        <authorList>
            <person name="Conklin K.Y."/>
            <person name="Stancheva R."/>
            <person name="Otten T.G."/>
            <person name="Fadness R."/>
            <person name="Boyer G.L."/>
            <person name="Read B."/>
            <person name="Zhang X."/>
            <person name="Sheath R.G."/>
        </authorList>
    </citation>
    <scope>NUCLEOTIDE SEQUENCE [LARGE SCALE GENOMIC DNA]</scope>
    <source>
        <strain evidence="4 5">PTRS2</strain>
    </source>
</reference>
<dbReference type="PRINTS" id="PR01798">
    <property type="entry name" value="SCOASYNTHASE"/>
</dbReference>
<evidence type="ECO:0000256" key="2">
    <source>
        <dbReference type="ARBA" id="ARBA00022741"/>
    </source>
</evidence>
<organism evidence="4 5">
    <name type="scientific">Microcoleus anatoxicus PTRS2</name>
    <dbReference type="NCBI Taxonomy" id="2705321"/>
    <lineage>
        <taxon>Bacteria</taxon>
        <taxon>Bacillati</taxon>
        <taxon>Cyanobacteriota</taxon>
        <taxon>Cyanophyceae</taxon>
        <taxon>Oscillatoriophycideae</taxon>
        <taxon>Oscillatoriales</taxon>
        <taxon>Microcoleaceae</taxon>
        <taxon>Microcoleus</taxon>
        <taxon>Microcoleus anatoxicus</taxon>
    </lineage>
</organism>
<dbReference type="SUPFAM" id="SSF52210">
    <property type="entry name" value="Succinyl-CoA synthetase domains"/>
    <property type="match status" value="1"/>
</dbReference>
<protein>
    <submittedName>
        <fullName evidence="4">CoA-binding protein</fullName>
    </submittedName>
</protein>
<dbReference type="Proteomes" id="UP001384579">
    <property type="component" value="Unassembled WGS sequence"/>
</dbReference>
<dbReference type="EMBL" id="JBBLXS010000235">
    <property type="protein sequence ID" value="MEK0186602.1"/>
    <property type="molecule type" value="Genomic_DNA"/>
</dbReference>
<dbReference type="Gene3D" id="3.40.50.720">
    <property type="entry name" value="NAD(P)-binding Rossmann-like Domain"/>
    <property type="match status" value="1"/>
</dbReference>
<keyword evidence="1" id="KW-0436">Ligase</keyword>
<keyword evidence="5" id="KW-1185">Reference proteome</keyword>
<dbReference type="RefSeq" id="WP_340525423.1">
    <property type="nucleotide sequence ID" value="NZ_JBBLXS010000235.1"/>
</dbReference>
<dbReference type="PIRSF" id="PIRSF001553">
    <property type="entry name" value="SucCS_alpha"/>
    <property type="match status" value="1"/>
</dbReference>
<dbReference type="InterPro" id="IPR016102">
    <property type="entry name" value="Succinyl-CoA_synth-like"/>
</dbReference>
<comment type="caution">
    <text evidence="4">The sequence shown here is derived from an EMBL/GenBank/DDBJ whole genome shotgun (WGS) entry which is preliminary data.</text>
</comment>